<sequence>MRTYSFLEQYESAPEMDEPPQDVIRDPWLAKSATARASLTSLASLIVVMFQQACDLRFEKAKKAGAGRDRPSLTSTARGLT</sequence>
<feature type="compositionally biased region" description="Polar residues" evidence="1">
    <location>
        <begin position="72"/>
        <end position="81"/>
    </location>
</feature>
<dbReference type="Proteomes" id="UP000466442">
    <property type="component" value="Unassembled WGS sequence"/>
</dbReference>
<name>A0A8S9XBD4_APOLU</name>
<feature type="compositionally biased region" description="Basic and acidic residues" evidence="1">
    <location>
        <begin position="61"/>
        <end position="71"/>
    </location>
</feature>
<keyword evidence="3" id="KW-1185">Reference proteome</keyword>
<comment type="caution">
    <text evidence="2">The sequence shown here is derived from an EMBL/GenBank/DDBJ whole genome shotgun (WGS) entry which is preliminary data.</text>
</comment>
<evidence type="ECO:0000256" key="1">
    <source>
        <dbReference type="SAM" id="MobiDB-lite"/>
    </source>
</evidence>
<accession>A0A8S9XBD4</accession>
<evidence type="ECO:0000313" key="2">
    <source>
        <dbReference type="EMBL" id="KAF6206283.1"/>
    </source>
</evidence>
<reference evidence="2" key="1">
    <citation type="journal article" date="2021" name="Mol. Ecol. Resour.">
        <title>Apolygus lucorum genome provides insights into omnivorousness and mesophyll feeding.</title>
        <authorList>
            <person name="Liu Y."/>
            <person name="Liu H."/>
            <person name="Wang H."/>
            <person name="Huang T."/>
            <person name="Liu B."/>
            <person name="Yang B."/>
            <person name="Yin L."/>
            <person name="Li B."/>
            <person name="Zhang Y."/>
            <person name="Zhang S."/>
            <person name="Jiang F."/>
            <person name="Zhang X."/>
            <person name="Ren Y."/>
            <person name="Wang B."/>
            <person name="Wang S."/>
            <person name="Lu Y."/>
            <person name="Wu K."/>
            <person name="Fan W."/>
            <person name="Wang G."/>
        </authorList>
    </citation>
    <scope>NUCLEOTIDE SEQUENCE</scope>
    <source>
        <strain evidence="2">12Hb</strain>
    </source>
</reference>
<protein>
    <submittedName>
        <fullName evidence="2">Uncharacterized protein</fullName>
    </submittedName>
</protein>
<evidence type="ECO:0000313" key="3">
    <source>
        <dbReference type="Proteomes" id="UP000466442"/>
    </source>
</evidence>
<dbReference type="AlphaFoldDB" id="A0A8S9XBD4"/>
<proteinExistence type="predicted"/>
<organism evidence="2 3">
    <name type="scientific">Apolygus lucorum</name>
    <name type="common">Small green plant bug</name>
    <name type="synonym">Lygocoris lucorum</name>
    <dbReference type="NCBI Taxonomy" id="248454"/>
    <lineage>
        <taxon>Eukaryota</taxon>
        <taxon>Metazoa</taxon>
        <taxon>Ecdysozoa</taxon>
        <taxon>Arthropoda</taxon>
        <taxon>Hexapoda</taxon>
        <taxon>Insecta</taxon>
        <taxon>Pterygota</taxon>
        <taxon>Neoptera</taxon>
        <taxon>Paraneoptera</taxon>
        <taxon>Hemiptera</taxon>
        <taxon>Heteroptera</taxon>
        <taxon>Panheteroptera</taxon>
        <taxon>Cimicomorpha</taxon>
        <taxon>Miridae</taxon>
        <taxon>Mirini</taxon>
        <taxon>Apolygus</taxon>
    </lineage>
</organism>
<dbReference type="EMBL" id="WIXP02000008">
    <property type="protein sequence ID" value="KAF6206283.1"/>
    <property type="molecule type" value="Genomic_DNA"/>
</dbReference>
<feature type="region of interest" description="Disordered" evidence="1">
    <location>
        <begin position="61"/>
        <end position="81"/>
    </location>
</feature>
<gene>
    <name evidence="2" type="ORF">GE061_017512</name>
</gene>